<comment type="caution">
    <text evidence="2">The sequence shown here is derived from an EMBL/GenBank/DDBJ whole genome shotgun (WGS) entry which is preliminary data.</text>
</comment>
<accession>A0AAN7SXB5</accession>
<reference evidence="2 3" key="1">
    <citation type="submission" date="2023-08" db="EMBL/GenBank/DDBJ databases">
        <title>Black Yeasts Isolated from many extreme environments.</title>
        <authorList>
            <person name="Coleine C."/>
            <person name="Stajich J.E."/>
            <person name="Selbmann L."/>
        </authorList>
    </citation>
    <scope>NUCLEOTIDE SEQUENCE [LARGE SCALE GENOMIC DNA]</scope>
    <source>
        <strain evidence="2 3">CCFEE 5910</strain>
    </source>
</reference>
<feature type="compositionally biased region" description="Polar residues" evidence="1">
    <location>
        <begin position="93"/>
        <end position="104"/>
    </location>
</feature>
<proteinExistence type="predicted"/>
<evidence type="ECO:0000313" key="2">
    <source>
        <dbReference type="EMBL" id="KAK5083961.1"/>
    </source>
</evidence>
<name>A0AAN7SXB5_9EURO</name>
<sequence length="132" mass="14423">MQQRALQDLVEMQAALDRNRQFLGGMIATFRVGDTQTSNDLLAMIRSEIGLAQLGSYVANTRRSNPMIEEAFRSIDFTSDAQEGLPSPMQILKSMTPQHSSTIERSALDGGSQSLGSASDTANFHESVDENI</sequence>
<dbReference type="AlphaFoldDB" id="A0AAN7SXB5"/>
<organism evidence="2 3">
    <name type="scientific">Lithohypha guttulata</name>
    <dbReference type="NCBI Taxonomy" id="1690604"/>
    <lineage>
        <taxon>Eukaryota</taxon>
        <taxon>Fungi</taxon>
        <taxon>Dikarya</taxon>
        <taxon>Ascomycota</taxon>
        <taxon>Pezizomycotina</taxon>
        <taxon>Eurotiomycetes</taxon>
        <taxon>Chaetothyriomycetidae</taxon>
        <taxon>Chaetothyriales</taxon>
        <taxon>Trichomeriaceae</taxon>
        <taxon>Lithohypha</taxon>
    </lineage>
</organism>
<dbReference type="Proteomes" id="UP001309876">
    <property type="component" value="Unassembled WGS sequence"/>
</dbReference>
<gene>
    <name evidence="2" type="ORF">LTR05_006468</name>
</gene>
<evidence type="ECO:0000256" key="1">
    <source>
        <dbReference type="SAM" id="MobiDB-lite"/>
    </source>
</evidence>
<feature type="compositionally biased region" description="Polar residues" evidence="1">
    <location>
        <begin position="111"/>
        <end position="124"/>
    </location>
</feature>
<feature type="region of interest" description="Disordered" evidence="1">
    <location>
        <begin position="93"/>
        <end position="132"/>
    </location>
</feature>
<dbReference type="EMBL" id="JAVRRJ010000006">
    <property type="protein sequence ID" value="KAK5083961.1"/>
    <property type="molecule type" value="Genomic_DNA"/>
</dbReference>
<evidence type="ECO:0000313" key="3">
    <source>
        <dbReference type="Proteomes" id="UP001309876"/>
    </source>
</evidence>
<keyword evidence="3" id="KW-1185">Reference proteome</keyword>
<protein>
    <submittedName>
        <fullName evidence="2">Uncharacterized protein</fullName>
    </submittedName>
</protein>